<dbReference type="InterPro" id="IPR006439">
    <property type="entry name" value="HAD-SF_hydro_IA"/>
</dbReference>
<keyword evidence="1" id="KW-0378">Hydrolase</keyword>
<keyword evidence="2" id="KW-1185">Reference proteome</keyword>
<gene>
    <name evidence="1" type="ORF">CENDO_00540</name>
</gene>
<dbReference type="PANTHER" id="PTHR43611">
    <property type="entry name" value="ALPHA-D-GLUCOSE 1-PHOSPHATE PHOSPHATASE"/>
    <property type="match status" value="1"/>
</dbReference>
<dbReference type="CDD" id="cd02603">
    <property type="entry name" value="HAD_sEH-N_like"/>
    <property type="match status" value="1"/>
</dbReference>
<dbReference type="EC" id="3.1.-.-" evidence="1"/>
<proteinExistence type="predicted"/>
<dbReference type="AlphaFoldDB" id="A0A4V1CEA4"/>
<evidence type="ECO:0000313" key="2">
    <source>
        <dbReference type="Proteomes" id="UP000296352"/>
    </source>
</evidence>
<reference evidence="1 2" key="1">
    <citation type="submission" date="2019-04" db="EMBL/GenBank/DDBJ databases">
        <title>Corynebacterium endometrii sp. nov., isolated from the uterus of a cow with endometritis.</title>
        <authorList>
            <person name="Ballas P."/>
            <person name="Ruckert C."/>
            <person name="Wagener K."/>
            <person name="Drillich M."/>
            <person name="Kaempfer P."/>
            <person name="Busse H.-J."/>
            <person name="Ehling-Schulz M."/>
        </authorList>
    </citation>
    <scope>NUCLEOTIDE SEQUENCE [LARGE SCALE GENOMIC DNA]</scope>
    <source>
        <strain evidence="1 2">LMM-1653</strain>
    </source>
</reference>
<dbReference type="SUPFAM" id="SSF56784">
    <property type="entry name" value="HAD-like"/>
    <property type="match status" value="1"/>
</dbReference>
<dbReference type="EMBL" id="CP039247">
    <property type="protein sequence ID" value="QCB27418.1"/>
    <property type="molecule type" value="Genomic_DNA"/>
</dbReference>
<dbReference type="PANTHER" id="PTHR43611:SF3">
    <property type="entry name" value="FLAVIN MONONUCLEOTIDE HYDROLASE 1, CHLOROPLATIC"/>
    <property type="match status" value="1"/>
</dbReference>
<dbReference type="PRINTS" id="PR00413">
    <property type="entry name" value="HADHALOGNASE"/>
</dbReference>
<accession>A0A4V1CEA4</accession>
<dbReference type="Pfam" id="PF00702">
    <property type="entry name" value="Hydrolase"/>
    <property type="match status" value="1"/>
</dbReference>
<name>A0A4V1CEA4_9CORY</name>
<evidence type="ECO:0000313" key="1">
    <source>
        <dbReference type="EMBL" id="QCB27418.1"/>
    </source>
</evidence>
<organism evidence="1 2">
    <name type="scientific">Corynebacterium endometrii</name>
    <dbReference type="NCBI Taxonomy" id="2488819"/>
    <lineage>
        <taxon>Bacteria</taxon>
        <taxon>Bacillati</taxon>
        <taxon>Actinomycetota</taxon>
        <taxon>Actinomycetes</taxon>
        <taxon>Mycobacteriales</taxon>
        <taxon>Corynebacteriaceae</taxon>
        <taxon>Corynebacterium</taxon>
    </lineage>
</organism>
<sequence length="213" mass="22960">MAKIGGMPNVVFSLYGVLLEGPGPEDRQRIEAAAGVEDPEAFWRVYSQLRPEYEAGLISDKQWWQKVANRAGLVEFSIAEAVAADFGARLDANEDMVAYAEQLIDEGHQVGVLANLPVGLARLVRAKHTWLGDLAAVAMSCDIGVAKPDPRAYAVAVDALGATVKDTLYFDANPSWVAGAREVGLRSYLISGVPSVKQVLATEPRKAPRNKRG</sequence>
<dbReference type="Proteomes" id="UP000296352">
    <property type="component" value="Chromosome"/>
</dbReference>
<dbReference type="InterPro" id="IPR023214">
    <property type="entry name" value="HAD_sf"/>
</dbReference>
<dbReference type="InterPro" id="IPR036412">
    <property type="entry name" value="HAD-like_sf"/>
</dbReference>
<dbReference type="Gene3D" id="3.40.50.1000">
    <property type="entry name" value="HAD superfamily/HAD-like"/>
    <property type="match status" value="1"/>
</dbReference>
<protein>
    <submittedName>
        <fullName evidence="1">Phosphatase</fullName>
        <ecNumber evidence="1">3.1.-.-</ecNumber>
    </submittedName>
</protein>
<dbReference type="KEGG" id="cee:CENDO_00540"/>
<dbReference type="GO" id="GO:0016787">
    <property type="term" value="F:hydrolase activity"/>
    <property type="evidence" value="ECO:0007669"/>
    <property type="project" value="UniProtKB-KW"/>
</dbReference>